<name>A0A1I7S515_BURXY</name>
<evidence type="ECO:0000313" key="8">
    <source>
        <dbReference type="Proteomes" id="UP000659654"/>
    </source>
</evidence>
<dbReference type="AlphaFoldDB" id="A0A1I7S515"/>
<gene>
    <name evidence="6" type="ORF">BXYJ_LOCUS9912</name>
</gene>
<feature type="transmembrane region" description="Helical" evidence="5">
    <location>
        <begin position="231"/>
        <end position="252"/>
    </location>
</feature>
<evidence type="ECO:0000256" key="4">
    <source>
        <dbReference type="ARBA" id="ARBA00023136"/>
    </source>
</evidence>
<keyword evidence="3 5" id="KW-1133">Transmembrane helix</keyword>
<accession>A0A1I7S515</accession>
<dbReference type="EMBL" id="CAJFDI010000004">
    <property type="protein sequence ID" value="CAD5227367.1"/>
    <property type="molecule type" value="Genomic_DNA"/>
</dbReference>
<feature type="transmembrane region" description="Helical" evidence="5">
    <location>
        <begin position="47"/>
        <end position="72"/>
    </location>
</feature>
<evidence type="ECO:0000313" key="6">
    <source>
        <dbReference type="EMBL" id="CAD5227367.1"/>
    </source>
</evidence>
<dbReference type="OrthoDB" id="5853355at2759"/>
<reference evidence="6" key="2">
    <citation type="submission" date="2020-09" db="EMBL/GenBank/DDBJ databases">
        <authorList>
            <person name="Kikuchi T."/>
        </authorList>
    </citation>
    <scope>NUCLEOTIDE SEQUENCE</scope>
    <source>
        <strain evidence="6">Ka4C1</strain>
    </source>
</reference>
<sequence length="322" mass="38302">MEEMELSFRLYLLYFLLILLSVIATLLCALLIHLLRKYDVFHINFRTILWNILFCVLVNNVIQCIRPFIAIYQGLGQEIDDDVEYKTCSELNVLPVPFCVFITVSGVIMCVERLYATFNYAKYEYENYSWVFDRIFMVMWVIFVVCSLGNVFDYTSHTFNYFECSFIQIAKNPLKTHWHILFTAVFQAVYLVVFSSVVNLNKEKQTVYIKHYYNSLSPRFQIGENIKATRLLVNFTIVIFLAMLIIMSHQFLQYRDFTQRSEASFFWQEISLLIMPLFTMCMSLTFLIRSHVFFAKTRLFIKELLQSYPRLLRQEVEKSVDL</sequence>
<keyword evidence="4 5" id="KW-0472">Membrane</keyword>
<evidence type="ECO:0000256" key="1">
    <source>
        <dbReference type="ARBA" id="ARBA00004141"/>
    </source>
</evidence>
<evidence type="ECO:0000313" key="7">
    <source>
        <dbReference type="Proteomes" id="UP000095284"/>
    </source>
</evidence>
<dbReference type="GO" id="GO:0016020">
    <property type="term" value="C:membrane"/>
    <property type="evidence" value="ECO:0007669"/>
    <property type="project" value="UniProtKB-SubCell"/>
</dbReference>
<evidence type="ECO:0000313" key="9">
    <source>
        <dbReference type="WBParaSite" id="BXY_0810000.1"/>
    </source>
</evidence>
<dbReference type="WBParaSite" id="BXY_0810000.1">
    <property type="protein sequence ID" value="BXY_0810000.1"/>
    <property type="gene ID" value="BXY_0810000"/>
</dbReference>
<dbReference type="PANTHER" id="PTHR46561">
    <property type="entry name" value="SERPENTINE RECEPTOR, CLASS AB (CLASS A-LIKE)-RELATED"/>
    <property type="match status" value="1"/>
</dbReference>
<feature type="transmembrane region" description="Helical" evidence="5">
    <location>
        <begin position="12"/>
        <end position="35"/>
    </location>
</feature>
<dbReference type="InterPro" id="IPR053286">
    <property type="entry name" value="Nematode_rcpt-like_srab"/>
</dbReference>
<evidence type="ECO:0000256" key="2">
    <source>
        <dbReference type="ARBA" id="ARBA00022692"/>
    </source>
</evidence>
<dbReference type="Proteomes" id="UP000582659">
    <property type="component" value="Unassembled WGS sequence"/>
</dbReference>
<feature type="transmembrane region" description="Helical" evidence="5">
    <location>
        <begin position="131"/>
        <end position="152"/>
    </location>
</feature>
<dbReference type="InterPro" id="IPR019408">
    <property type="entry name" value="7TM_GPCR_serpentine_rcpt_Srab"/>
</dbReference>
<dbReference type="Pfam" id="PF10292">
    <property type="entry name" value="7TM_GPCR_Srab"/>
    <property type="match status" value="1"/>
</dbReference>
<dbReference type="PANTHER" id="PTHR46561:SF17">
    <property type="entry name" value="G_PROTEIN_RECEP_F1_2 DOMAIN-CONTAINING PROTEIN"/>
    <property type="match status" value="1"/>
</dbReference>
<dbReference type="Proteomes" id="UP000095284">
    <property type="component" value="Unplaced"/>
</dbReference>
<proteinExistence type="predicted"/>
<feature type="transmembrane region" description="Helical" evidence="5">
    <location>
        <begin position="264"/>
        <end position="288"/>
    </location>
</feature>
<feature type="transmembrane region" description="Helical" evidence="5">
    <location>
        <begin position="178"/>
        <end position="200"/>
    </location>
</feature>
<organism evidence="7 9">
    <name type="scientific">Bursaphelenchus xylophilus</name>
    <name type="common">Pinewood nematode worm</name>
    <name type="synonym">Aphelenchoides xylophilus</name>
    <dbReference type="NCBI Taxonomy" id="6326"/>
    <lineage>
        <taxon>Eukaryota</taxon>
        <taxon>Metazoa</taxon>
        <taxon>Ecdysozoa</taxon>
        <taxon>Nematoda</taxon>
        <taxon>Chromadorea</taxon>
        <taxon>Rhabditida</taxon>
        <taxon>Tylenchina</taxon>
        <taxon>Tylenchomorpha</taxon>
        <taxon>Aphelenchoidea</taxon>
        <taxon>Aphelenchoididae</taxon>
        <taxon>Bursaphelenchus</taxon>
    </lineage>
</organism>
<protein>
    <submittedName>
        <fullName evidence="6">(pine wood nematode) hypothetical protein</fullName>
    </submittedName>
</protein>
<dbReference type="SMR" id="A0A1I7S515"/>
<reference evidence="9" key="1">
    <citation type="submission" date="2016-11" db="UniProtKB">
        <authorList>
            <consortium name="WormBaseParasite"/>
        </authorList>
    </citation>
    <scope>IDENTIFICATION</scope>
</reference>
<keyword evidence="8" id="KW-1185">Reference proteome</keyword>
<evidence type="ECO:0000256" key="5">
    <source>
        <dbReference type="SAM" id="Phobius"/>
    </source>
</evidence>
<dbReference type="EMBL" id="CAJFCV020000004">
    <property type="protein sequence ID" value="CAG9117598.1"/>
    <property type="molecule type" value="Genomic_DNA"/>
</dbReference>
<comment type="subcellular location">
    <subcellularLocation>
        <location evidence="1">Membrane</location>
        <topology evidence="1">Multi-pass membrane protein</topology>
    </subcellularLocation>
</comment>
<dbReference type="Proteomes" id="UP000659654">
    <property type="component" value="Unassembled WGS sequence"/>
</dbReference>
<keyword evidence="2 5" id="KW-0812">Transmembrane</keyword>
<evidence type="ECO:0000256" key="3">
    <source>
        <dbReference type="ARBA" id="ARBA00022989"/>
    </source>
</evidence>
<feature type="transmembrane region" description="Helical" evidence="5">
    <location>
        <begin position="92"/>
        <end position="111"/>
    </location>
</feature>